<dbReference type="InterPro" id="IPR011604">
    <property type="entry name" value="PDDEXK-like_dom_sf"/>
</dbReference>
<feature type="domain" description="Mutator-like transposase" evidence="3">
    <location>
        <begin position="43"/>
        <end position="133"/>
    </location>
</feature>
<proteinExistence type="predicted"/>
<evidence type="ECO:0000313" key="5">
    <source>
        <dbReference type="Proteomes" id="UP000683360"/>
    </source>
</evidence>
<dbReference type="OrthoDB" id="6073242at2759"/>
<evidence type="ECO:0000313" key="4">
    <source>
        <dbReference type="EMBL" id="CAG2217204.1"/>
    </source>
</evidence>
<feature type="region of interest" description="Disordered" evidence="1">
    <location>
        <begin position="1"/>
        <end position="24"/>
    </location>
</feature>
<gene>
    <name evidence="4" type="ORF">MEDL_30899</name>
</gene>
<dbReference type="GO" id="GO:0006281">
    <property type="term" value="P:DNA repair"/>
    <property type="evidence" value="ECO:0007669"/>
    <property type="project" value="UniProtKB-ARBA"/>
</dbReference>
<reference evidence="4" key="1">
    <citation type="submission" date="2021-03" db="EMBL/GenBank/DDBJ databases">
        <authorList>
            <person name="Bekaert M."/>
        </authorList>
    </citation>
    <scope>NUCLEOTIDE SEQUENCE</scope>
</reference>
<comment type="caution">
    <text evidence="4">The sequence shown here is derived from an EMBL/GenBank/DDBJ whole genome shotgun (WGS) entry which is preliminary data.</text>
</comment>
<feature type="domain" description="YqaJ viral recombinase" evidence="2">
    <location>
        <begin position="538"/>
        <end position="690"/>
    </location>
</feature>
<dbReference type="EMBL" id="CAJPWZ010001510">
    <property type="protein sequence ID" value="CAG2217204.1"/>
    <property type="molecule type" value="Genomic_DNA"/>
</dbReference>
<evidence type="ECO:0000256" key="1">
    <source>
        <dbReference type="SAM" id="MobiDB-lite"/>
    </source>
</evidence>
<keyword evidence="5" id="KW-1185">Reference proteome</keyword>
<protein>
    <recommendedName>
        <fullName evidence="6">YqaJ viral recombinase domain-containing protein</fullName>
    </recommendedName>
</protein>
<dbReference type="InterPro" id="IPR019080">
    <property type="entry name" value="YqaJ_viral_recombinase"/>
</dbReference>
<dbReference type="Pfam" id="PF20700">
    <property type="entry name" value="Mutator"/>
    <property type="match status" value="2"/>
</dbReference>
<dbReference type="SUPFAM" id="SSF52980">
    <property type="entry name" value="Restriction endonuclease-like"/>
    <property type="match status" value="1"/>
</dbReference>
<dbReference type="PANTHER" id="PTHR46609">
    <property type="entry name" value="EXONUCLEASE, PHAGE-TYPE/RECB, C-TERMINAL DOMAIN-CONTAINING PROTEIN"/>
    <property type="match status" value="1"/>
</dbReference>
<dbReference type="InterPro" id="IPR011335">
    <property type="entry name" value="Restrct_endonuc-II-like"/>
</dbReference>
<accession>A0A8S3SG79</accession>
<dbReference type="Proteomes" id="UP000683360">
    <property type="component" value="Unassembled WGS sequence"/>
</dbReference>
<evidence type="ECO:0008006" key="6">
    <source>
        <dbReference type="Google" id="ProtNLM"/>
    </source>
</evidence>
<feature type="domain" description="Mutator-like transposase" evidence="3">
    <location>
        <begin position="140"/>
        <end position="294"/>
    </location>
</feature>
<dbReference type="Pfam" id="PF09588">
    <property type="entry name" value="YqaJ"/>
    <property type="match status" value="1"/>
</dbReference>
<evidence type="ECO:0000259" key="2">
    <source>
        <dbReference type="Pfam" id="PF09588"/>
    </source>
</evidence>
<dbReference type="InterPro" id="IPR051703">
    <property type="entry name" value="NF-kappa-B_Signaling_Reg"/>
</dbReference>
<organism evidence="4 5">
    <name type="scientific">Mytilus edulis</name>
    <name type="common">Blue mussel</name>
    <dbReference type="NCBI Taxonomy" id="6550"/>
    <lineage>
        <taxon>Eukaryota</taxon>
        <taxon>Metazoa</taxon>
        <taxon>Spiralia</taxon>
        <taxon>Lophotrochozoa</taxon>
        <taxon>Mollusca</taxon>
        <taxon>Bivalvia</taxon>
        <taxon>Autobranchia</taxon>
        <taxon>Pteriomorphia</taxon>
        <taxon>Mytilida</taxon>
        <taxon>Mytiloidea</taxon>
        <taxon>Mytilidae</taxon>
        <taxon>Mytilinae</taxon>
        <taxon>Mytilus</taxon>
    </lineage>
</organism>
<dbReference type="PANTHER" id="PTHR46609:SF8">
    <property type="entry name" value="YQAJ VIRAL RECOMBINASE DOMAIN-CONTAINING PROTEIN"/>
    <property type="match status" value="1"/>
</dbReference>
<sequence length="794" mass="91820">MAKKKKQLSRFGLPSGRYSSTRKSVSLFSGRPEKRVRVPPKCCQKQFVLETSPKLKTEGSNHYDINVRATWGSLTSGNGLAQLNELMSTLDSPPIKKTFSTIENEINHWWENMLEEDLKCAIEEEKRIAIENNRFHEGWAKTLKLDVEEHECFKNWDKSSQAMEADIIVEGFLKADKHGIRYMHLIGDGDSSVYSQIQQKVPVWGKHVKKIECANHTCKCLRSNLEKLVVETPTYKGKGKLCKRTRIRITSAVRCAIRMRSKEKDKLKAAKQLEFDIRNTLSHVYGDHTRCSEFCKAGKASKTNAGQHIDLDNDDTDDNVFTDQASMWSDGTSLEAQEESRFDYDLFPSDLDSAMRQDIALILNNVAKKSISLIGNFTTNLAECWMHMRSKFDGGKMFNHCNRGSWHTRCYGAALRFNRGPKWSTSTWQDITNTIPGYHFDKFFSERQLALENNNIIKSKPEIKSSRWKRKMASVKEGNIKKARMHYGNQRIQVEEDITKSELEEKKTIFMNQNYKLELSHIKEIEKHTKLQLTSASWMDERKKRLTASNFGLVYKRNPKIPVTPLVNSLLYSTFKGNKATRFGLKEERVTIQEYVQQKSQTKVKLKVENMGLVVDEEVQFLGASPDGKVIDQHNNEGLIEIKNVLHNKEMTLLQATSSIKTFCLEKNNNELTLKKNHNYFYQCQGLMNICKLPWIDFIVRTTNPYEINIERIYRDSVMWEQNLLPKLKAFFLNAMLPELTHPRHKKYPGIREPGIWKLILKIHRYLTVLKTPGIQCTFCADEHLSGKGIQYMI</sequence>
<evidence type="ECO:0000259" key="3">
    <source>
        <dbReference type="Pfam" id="PF20700"/>
    </source>
</evidence>
<name>A0A8S3SG79_MYTED</name>
<dbReference type="Gene3D" id="3.90.320.10">
    <property type="match status" value="1"/>
</dbReference>
<dbReference type="InterPro" id="IPR049012">
    <property type="entry name" value="Mutator_transp_dom"/>
</dbReference>
<dbReference type="CDD" id="cd22343">
    <property type="entry name" value="PDDEXK_lambda_exonuclease-like"/>
    <property type="match status" value="1"/>
</dbReference>
<dbReference type="AlphaFoldDB" id="A0A8S3SG79"/>